<reference evidence="3" key="1">
    <citation type="submission" date="2013-01" db="EMBL/GenBank/DDBJ databases">
        <title>Draft Genome Sequence of a Mulberry Tree, Morus notabilis C.K. Schneid.</title>
        <authorList>
            <person name="He N."/>
            <person name="Zhao S."/>
        </authorList>
    </citation>
    <scope>NUCLEOTIDE SEQUENCE</scope>
</reference>
<name>W9RL41_9ROSA</name>
<gene>
    <name evidence="2" type="ORF">L484_025121</name>
</gene>
<feature type="region of interest" description="Disordered" evidence="1">
    <location>
        <begin position="80"/>
        <end position="102"/>
    </location>
</feature>
<dbReference type="AlphaFoldDB" id="W9RL41"/>
<evidence type="ECO:0000313" key="2">
    <source>
        <dbReference type="EMBL" id="EXB80267.1"/>
    </source>
</evidence>
<dbReference type="Proteomes" id="UP000030645">
    <property type="component" value="Unassembled WGS sequence"/>
</dbReference>
<sequence>MVEEVVGNVAEPWIVGGGGVNGVSRGWVDGGGGLADYGSGDGGRSRGHKGGEVVVERAAVGGYSTDDTCFFGSMKLHAHRRRSGSNHRSCCRTPGTESRDTN</sequence>
<evidence type="ECO:0000256" key="1">
    <source>
        <dbReference type="SAM" id="MobiDB-lite"/>
    </source>
</evidence>
<dbReference type="EMBL" id="KE344806">
    <property type="protein sequence ID" value="EXB80267.1"/>
    <property type="molecule type" value="Genomic_DNA"/>
</dbReference>
<proteinExistence type="predicted"/>
<accession>W9RL41</accession>
<protein>
    <submittedName>
        <fullName evidence="2">Uncharacterized protein</fullName>
    </submittedName>
</protein>
<organism evidence="2 3">
    <name type="scientific">Morus notabilis</name>
    <dbReference type="NCBI Taxonomy" id="981085"/>
    <lineage>
        <taxon>Eukaryota</taxon>
        <taxon>Viridiplantae</taxon>
        <taxon>Streptophyta</taxon>
        <taxon>Embryophyta</taxon>
        <taxon>Tracheophyta</taxon>
        <taxon>Spermatophyta</taxon>
        <taxon>Magnoliopsida</taxon>
        <taxon>eudicotyledons</taxon>
        <taxon>Gunneridae</taxon>
        <taxon>Pentapetalae</taxon>
        <taxon>rosids</taxon>
        <taxon>fabids</taxon>
        <taxon>Rosales</taxon>
        <taxon>Moraceae</taxon>
        <taxon>Moreae</taxon>
        <taxon>Morus</taxon>
    </lineage>
</organism>
<keyword evidence="3" id="KW-1185">Reference proteome</keyword>
<evidence type="ECO:0000313" key="3">
    <source>
        <dbReference type="Proteomes" id="UP000030645"/>
    </source>
</evidence>